<reference evidence="1 2" key="1">
    <citation type="submission" date="2019-04" db="EMBL/GenBank/DDBJ databases">
        <authorList>
            <person name="Schori C."/>
            <person name="Ahrens C."/>
        </authorList>
    </citation>
    <scope>NUCLEOTIDE SEQUENCE [LARGE SCALE GENOMIC DNA]</scope>
    <source>
        <strain evidence="1 2">DSM 2950</strain>
    </source>
</reference>
<accession>A0A7G5MT11</accession>
<proteinExistence type="predicted"/>
<evidence type="ECO:0000313" key="1">
    <source>
        <dbReference type="EMBL" id="QMW77754.1"/>
    </source>
</evidence>
<dbReference type="AlphaFoldDB" id="A0A7G5MT11"/>
<name>A0A7G5MT11_9FIRM</name>
<organism evidence="1 2">
    <name type="scientific">Blautia producta</name>
    <dbReference type="NCBI Taxonomy" id="33035"/>
    <lineage>
        <taxon>Bacteria</taxon>
        <taxon>Bacillati</taxon>
        <taxon>Bacillota</taxon>
        <taxon>Clostridia</taxon>
        <taxon>Lachnospirales</taxon>
        <taxon>Lachnospiraceae</taxon>
        <taxon>Blautia</taxon>
    </lineage>
</organism>
<evidence type="ECO:0000313" key="2">
    <source>
        <dbReference type="Proteomes" id="UP000515789"/>
    </source>
</evidence>
<protein>
    <submittedName>
        <fullName evidence="1">Uncharacterized protein</fullName>
    </submittedName>
</protein>
<dbReference type="Proteomes" id="UP000515789">
    <property type="component" value="Chromosome"/>
</dbReference>
<sequence length="94" mass="10599">MGQRRTGKGWKGPGRGNCERCIVERPEIHLPQLLNEEANADEFSNWEQVSSVAAERFAHSFPAPAPSILFRPPSSTLRPPSPKKISFNFRRNLV</sequence>
<dbReference type="EMBL" id="CP039126">
    <property type="protein sequence ID" value="QMW77754.1"/>
    <property type="molecule type" value="Genomic_DNA"/>
</dbReference>
<gene>
    <name evidence="1" type="ORF">E5259_09190</name>
</gene>